<organism evidence="1 2">
    <name type="scientific">Racocetra fulgida</name>
    <dbReference type="NCBI Taxonomy" id="60492"/>
    <lineage>
        <taxon>Eukaryota</taxon>
        <taxon>Fungi</taxon>
        <taxon>Fungi incertae sedis</taxon>
        <taxon>Mucoromycota</taxon>
        <taxon>Glomeromycotina</taxon>
        <taxon>Glomeromycetes</taxon>
        <taxon>Diversisporales</taxon>
        <taxon>Gigasporaceae</taxon>
        <taxon>Racocetra</taxon>
    </lineage>
</organism>
<reference evidence="1" key="1">
    <citation type="submission" date="2021-06" db="EMBL/GenBank/DDBJ databases">
        <authorList>
            <person name="Kallberg Y."/>
            <person name="Tangrot J."/>
            <person name="Rosling A."/>
        </authorList>
    </citation>
    <scope>NUCLEOTIDE SEQUENCE</scope>
    <source>
        <strain evidence="1">IN212</strain>
    </source>
</reference>
<sequence length="129" mass="14937">MPKKLPNSPSVCQSPPKKIRLVLVGLLAFTSYFSSLWEEELRIKGGHYVKNTLLEKFRQLPLTERKARQKEISTLVELDSGQFELTKEWAAREKETSHSILIDSMGLTSHYRTKQLKISKKNENLLFSF</sequence>
<evidence type="ECO:0000313" key="2">
    <source>
        <dbReference type="Proteomes" id="UP000789396"/>
    </source>
</evidence>
<dbReference type="OrthoDB" id="2442115at2759"/>
<dbReference type="AlphaFoldDB" id="A0A9N9A644"/>
<dbReference type="EMBL" id="CAJVPZ010002764">
    <property type="protein sequence ID" value="CAG8518975.1"/>
    <property type="molecule type" value="Genomic_DNA"/>
</dbReference>
<keyword evidence="2" id="KW-1185">Reference proteome</keyword>
<feature type="non-terminal residue" evidence="1">
    <location>
        <position position="1"/>
    </location>
</feature>
<dbReference type="Proteomes" id="UP000789396">
    <property type="component" value="Unassembled WGS sequence"/>
</dbReference>
<gene>
    <name evidence="1" type="ORF">RFULGI_LOCUS3258</name>
</gene>
<name>A0A9N9A644_9GLOM</name>
<proteinExistence type="predicted"/>
<comment type="caution">
    <text evidence="1">The sequence shown here is derived from an EMBL/GenBank/DDBJ whole genome shotgun (WGS) entry which is preliminary data.</text>
</comment>
<accession>A0A9N9A644</accession>
<protein>
    <submittedName>
        <fullName evidence="1">15525_t:CDS:1</fullName>
    </submittedName>
</protein>
<evidence type="ECO:0000313" key="1">
    <source>
        <dbReference type="EMBL" id="CAG8518975.1"/>
    </source>
</evidence>